<dbReference type="PANTHER" id="PTHR44579">
    <property type="entry name" value="OS01G0730500 PROTEIN"/>
    <property type="match status" value="1"/>
</dbReference>
<accession>A0ABM3QQ82</accession>
<dbReference type="Gene3D" id="3.30.70.20">
    <property type="match status" value="1"/>
</dbReference>
<feature type="signal peptide" evidence="1">
    <location>
        <begin position="1"/>
        <end position="19"/>
    </location>
</feature>
<name>A0ABM3QQ82_SPIOL</name>
<evidence type="ECO:0000313" key="3">
    <source>
        <dbReference type="RefSeq" id="XP_056685533.1"/>
    </source>
</evidence>
<keyword evidence="1" id="KW-0732">Signal</keyword>
<keyword evidence="2" id="KW-1185">Reference proteome</keyword>
<reference evidence="2" key="1">
    <citation type="journal article" date="2021" name="Nat. Commun.">
        <title>Genomic analyses provide insights into spinach domestication and the genetic basis of agronomic traits.</title>
        <authorList>
            <person name="Cai X."/>
            <person name="Sun X."/>
            <person name="Xu C."/>
            <person name="Sun H."/>
            <person name="Wang X."/>
            <person name="Ge C."/>
            <person name="Zhang Z."/>
            <person name="Wang Q."/>
            <person name="Fei Z."/>
            <person name="Jiao C."/>
            <person name="Wang Q."/>
        </authorList>
    </citation>
    <scope>NUCLEOTIDE SEQUENCE [LARGE SCALE GENOMIC DNA]</scope>
    <source>
        <strain evidence="2">cv. Varoflay</strain>
    </source>
</reference>
<protein>
    <recommendedName>
        <fullName evidence="4">Secreted protein</fullName>
    </recommendedName>
</protein>
<dbReference type="PANTHER" id="PTHR44579:SF2">
    <property type="entry name" value="OS01G0730500 PROTEIN"/>
    <property type="match status" value="1"/>
</dbReference>
<reference evidence="3" key="2">
    <citation type="submission" date="2025-08" db="UniProtKB">
        <authorList>
            <consortium name="RefSeq"/>
        </authorList>
    </citation>
    <scope>IDENTIFICATION</scope>
    <source>
        <tissue evidence="3">Leaf</tissue>
    </source>
</reference>
<gene>
    <name evidence="3" type="primary">LOC130461448</name>
</gene>
<dbReference type="GeneID" id="130461448"/>
<sequence length="195" mass="22378">MLRFSLFLQLLTFSRLLLSQFGQIVCISCSVERQLLVAPDVFEIEEDFGRARAYNQLIVSIGFSIERQLLVALDVFEIEEDFRRARAYKQCGMSDLVQQAIESWYDHFYNGSVQLIICIGCSVERQLLVAPDVFEIEEDFGRALAYKQCGVSDLVQQEIESCPVDCIHYSSTAQLSLLEDEMQRVERVNAQTVRL</sequence>
<evidence type="ECO:0000313" key="2">
    <source>
        <dbReference type="Proteomes" id="UP000813463"/>
    </source>
</evidence>
<dbReference type="Pfam" id="PF13370">
    <property type="entry name" value="Fer4_13"/>
    <property type="match status" value="1"/>
</dbReference>
<evidence type="ECO:0000256" key="1">
    <source>
        <dbReference type="SAM" id="SignalP"/>
    </source>
</evidence>
<organism evidence="2 3">
    <name type="scientific">Spinacia oleracea</name>
    <name type="common">Spinach</name>
    <dbReference type="NCBI Taxonomy" id="3562"/>
    <lineage>
        <taxon>Eukaryota</taxon>
        <taxon>Viridiplantae</taxon>
        <taxon>Streptophyta</taxon>
        <taxon>Embryophyta</taxon>
        <taxon>Tracheophyta</taxon>
        <taxon>Spermatophyta</taxon>
        <taxon>Magnoliopsida</taxon>
        <taxon>eudicotyledons</taxon>
        <taxon>Gunneridae</taxon>
        <taxon>Pentapetalae</taxon>
        <taxon>Caryophyllales</taxon>
        <taxon>Chenopodiaceae</taxon>
        <taxon>Chenopodioideae</taxon>
        <taxon>Anserineae</taxon>
        <taxon>Spinacia</taxon>
    </lineage>
</organism>
<evidence type="ECO:0008006" key="4">
    <source>
        <dbReference type="Google" id="ProtNLM"/>
    </source>
</evidence>
<feature type="chain" id="PRO_5045586357" description="Secreted protein" evidence="1">
    <location>
        <begin position="20"/>
        <end position="195"/>
    </location>
</feature>
<proteinExistence type="predicted"/>
<dbReference type="RefSeq" id="XP_056685533.1">
    <property type="nucleotide sequence ID" value="XM_056829555.1"/>
</dbReference>
<dbReference type="Proteomes" id="UP000813463">
    <property type="component" value="Chromosome 5"/>
</dbReference>